<keyword evidence="3 6" id="KW-0479">Metal-binding</keyword>
<protein>
    <submittedName>
        <fullName evidence="9">Cytochrome c553</fullName>
    </submittedName>
</protein>
<feature type="domain" description="Cytochrome c" evidence="8">
    <location>
        <begin position="17"/>
        <end position="103"/>
    </location>
</feature>
<accession>A0A1I7JSZ1</accession>
<proteinExistence type="predicted"/>
<reference evidence="9 10" key="1">
    <citation type="submission" date="2016-10" db="EMBL/GenBank/DDBJ databases">
        <authorList>
            <person name="de Groot N.N."/>
        </authorList>
    </citation>
    <scope>NUCLEOTIDE SEQUENCE [LARGE SCALE GENOMIC DNA]</scope>
    <source>
        <strain evidence="9 10">R-24608</strain>
    </source>
</reference>
<dbReference type="InterPro" id="IPR050597">
    <property type="entry name" value="Cytochrome_c_Oxidase_Subunit"/>
</dbReference>
<dbReference type="RefSeq" id="WP_054256764.1">
    <property type="nucleotide sequence ID" value="NZ_CYIG01000024.1"/>
</dbReference>
<dbReference type="PROSITE" id="PS51007">
    <property type="entry name" value="CYTC"/>
    <property type="match status" value="1"/>
</dbReference>
<evidence type="ECO:0000256" key="6">
    <source>
        <dbReference type="PROSITE-ProRule" id="PRU00433"/>
    </source>
</evidence>
<evidence type="ECO:0000313" key="10">
    <source>
        <dbReference type="Proteomes" id="UP000183656"/>
    </source>
</evidence>
<feature type="chain" id="PRO_5010371529" evidence="7">
    <location>
        <begin position="24"/>
        <end position="105"/>
    </location>
</feature>
<name>A0A1I7JSZ1_9BURK</name>
<keyword evidence="2 6" id="KW-0349">Heme</keyword>
<dbReference type="GO" id="GO:0020037">
    <property type="term" value="F:heme binding"/>
    <property type="evidence" value="ECO:0007669"/>
    <property type="project" value="InterPro"/>
</dbReference>
<dbReference type="Pfam" id="PF00034">
    <property type="entry name" value="Cytochrom_C"/>
    <property type="match status" value="1"/>
</dbReference>
<evidence type="ECO:0000256" key="5">
    <source>
        <dbReference type="ARBA" id="ARBA00023004"/>
    </source>
</evidence>
<gene>
    <name evidence="9" type="ORF">SAMN04489707_103028</name>
</gene>
<dbReference type="InterPro" id="IPR036909">
    <property type="entry name" value="Cyt_c-like_dom_sf"/>
</dbReference>
<dbReference type="STRING" id="343013.SAMN04489707_103028"/>
<evidence type="ECO:0000256" key="1">
    <source>
        <dbReference type="ARBA" id="ARBA00022448"/>
    </source>
</evidence>
<evidence type="ECO:0000256" key="3">
    <source>
        <dbReference type="ARBA" id="ARBA00022723"/>
    </source>
</evidence>
<feature type="signal peptide" evidence="7">
    <location>
        <begin position="1"/>
        <end position="23"/>
    </location>
</feature>
<keyword evidence="1" id="KW-0813">Transport</keyword>
<sequence length="105" mass="11228">MPPAFFLSRFALALLFAPLAAGAQLRVQDASVLAGTCLNCHGPEGRSAGAIPSLRGHTAGYLLQRLQAFRTGQAPDATVMTRLMKGYDDAQVEALAHWFADKEGR</sequence>
<keyword evidence="4" id="KW-0249">Electron transport</keyword>
<dbReference type="OrthoDB" id="8526831at2"/>
<evidence type="ECO:0000256" key="4">
    <source>
        <dbReference type="ARBA" id="ARBA00022982"/>
    </source>
</evidence>
<dbReference type="PANTHER" id="PTHR33751:SF9">
    <property type="entry name" value="CYTOCHROME C4"/>
    <property type="match status" value="1"/>
</dbReference>
<dbReference type="GO" id="GO:0046872">
    <property type="term" value="F:metal ion binding"/>
    <property type="evidence" value="ECO:0007669"/>
    <property type="project" value="UniProtKB-KW"/>
</dbReference>
<keyword evidence="7" id="KW-0732">Signal</keyword>
<evidence type="ECO:0000256" key="7">
    <source>
        <dbReference type="SAM" id="SignalP"/>
    </source>
</evidence>
<organism evidence="9 10">
    <name type="scientific">Paenacidovorax caeni</name>
    <dbReference type="NCBI Taxonomy" id="343013"/>
    <lineage>
        <taxon>Bacteria</taxon>
        <taxon>Pseudomonadati</taxon>
        <taxon>Pseudomonadota</taxon>
        <taxon>Betaproteobacteria</taxon>
        <taxon>Burkholderiales</taxon>
        <taxon>Comamonadaceae</taxon>
        <taxon>Paenacidovorax</taxon>
    </lineage>
</organism>
<dbReference type="PANTHER" id="PTHR33751">
    <property type="entry name" value="CBB3-TYPE CYTOCHROME C OXIDASE SUBUNIT FIXP"/>
    <property type="match status" value="1"/>
</dbReference>
<evidence type="ECO:0000313" key="9">
    <source>
        <dbReference type="EMBL" id="SFU88247.1"/>
    </source>
</evidence>
<keyword evidence="10" id="KW-1185">Reference proteome</keyword>
<evidence type="ECO:0000256" key="2">
    <source>
        <dbReference type="ARBA" id="ARBA00022617"/>
    </source>
</evidence>
<keyword evidence="5 6" id="KW-0408">Iron</keyword>
<dbReference type="GO" id="GO:0009055">
    <property type="term" value="F:electron transfer activity"/>
    <property type="evidence" value="ECO:0007669"/>
    <property type="project" value="InterPro"/>
</dbReference>
<dbReference type="Proteomes" id="UP000183656">
    <property type="component" value="Unassembled WGS sequence"/>
</dbReference>
<dbReference type="AlphaFoldDB" id="A0A1I7JSZ1"/>
<dbReference type="EMBL" id="FPBX01000030">
    <property type="protein sequence ID" value="SFU88247.1"/>
    <property type="molecule type" value="Genomic_DNA"/>
</dbReference>
<dbReference type="Gene3D" id="1.10.760.10">
    <property type="entry name" value="Cytochrome c-like domain"/>
    <property type="match status" value="1"/>
</dbReference>
<dbReference type="InterPro" id="IPR009056">
    <property type="entry name" value="Cyt_c-like_dom"/>
</dbReference>
<evidence type="ECO:0000259" key="8">
    <source>
        <dbReference type="PROSITE" id="PS51007"/>
    </source>
</evidence>
<dbReference type="SUPFAM" id="SSF46626">
    <property type="entry name" value="Cytochrome c"/>
    <property type="match status" value="1"/>
</dbReference>